<dbReference type="GO" id="GO:0005737">
    <property type="term" value="C:cytoplasm"/>
    <property type="evidence" value="ECO:0007669"/>
    <property type="project" value="TreeGrafter"/>
</dbReference>
<reference evidence="8" key="1">
    <citation type="submission" date="2013-01" db="EMBL/GenBank/DDBJ databases">
        <title>Draft Genome Sequence of a Mulberry Tree, Morus notabilis C.K. Schneid.</title>
        <authorList>
            <person name="He N."/>
            <person name="Zhao S."/>
        </authorList>
    </citation>
    <scope>NUCLEOTIDE SEQUENCE</scope>
</reference>
<keyword evidence="8" id="KW-1185">Reference proteome</keyword>
<dbReference type="Gene3D" id="3.30.70.330">
    <property type="match status" value="1"/>
</dbReference>
<dbReference type="GO" id="GO:0003729">
    <property type="term" value="F:mRNA binding"/>
    <property type="evidence" value="ECO:0007669"/>
    <property type="project" value="TreeGrafter"/>
</dbReference>
<name>W9R1R8_9ROSA</name>
<feature type="region of interest" description="Disordered" evidence="5">
    <location>
        <begin position="363"/>
        <end position="410"/>
    </location>
</feature>
<dbReference type="InterPro" id="IPR039722">
    <property type="entry name" value="Upf3"/>
</dbReference>
<dbReference type="eggNOG" id="KOG1295">
    <property type="taxonomic scope" value="Eukaryota"/>
</dbReference>
<dbReference type="Pfam" id="PF03467">
    <property type="entry name" value="Smg4_UPF3"/>
    <property type="match status" value="1"/>
</dbReference>
<organism evidence="7 8">
    <name type="scientific">Morus notabilis</name>
    <dbReference type="NCBI Taxonomy" id="981085"/>
    <lineage>
        <taxon>Eukaryota</taxon>
        <taxon>Viridiplantae</taxon>
        <taxon>Streptophyta</taxon>
        <taxon>Embryophyta</taxon>
        <taxon>Tracheophyta</taxon>
        <taxon>Spermatophyta</taxon>
        <taxon>Magnoliopsida</taxon>
        <taxon>eudicotyledons</taxon>
        <taxon>Gunneridae</taxon>
        <taxon>Pentapetalae</taxon>
        <taxon>rosids</taxon>
        <taxon>fabids</taxon>
        <taxon>Rosales</taxon>
        <taxon>Moraceae</taxon>
        <taxon>Moreae</taxon>
        <taxon>Morus</taxon>
    </lineage>
</organism>
<evidence type="ECO:0000256" key="3">
    <source>
        <dbReference type="ARBA" id="ARBA00023161"/>
    </source>
</evidence>
<dbReference type="InterPro" id="IPR035979">
    <property type="entry name" value="RBD_domain_sf"/>
</dbReference>
<dbReference type="PANTHER" id="PTHR13112">
    <property type="entry name" value="UPF3 REGULATOR OF NONSENSE TRANSCRIPTS-LIKE PROTEIN"/>
    <property type="match status" value="1"/>
</dbReference>
<evidence type="ECO:0000256" key="2">
    <source>
        <dbReference type="ARBA" id="ARBA00005991"/>
    </source>
</evidence>
<dbReference type="GO" id="GO:0000184">
    <property type="term" value="P:nuclear-transcribed mRNA catabolic process, nonsense-mediated decay"/>
    <property type="evidence" value="ECO:0007669"/>
    <property type="project" value="UniProtKB-KW"/>
</dbReference>
<evidence type="ECO:0000256" key="1">
    <source>
        <dbReference type="ARBA" id="ARBA00004123"/>
    </source>
</evidence>
<keyword evidence="3" id="KW-0866">Nonsense-mediated mRNA decay</keyword>
<feature type="compositionally biased region" description="Basic and acidic residues" evidence="5">
    <location>
        <begin position="369"/>
        <end position="385"/>
    </location>
</feature>
<feature type="region of interest" description="Disordered" evidence="5">
    <location>
        <begin position="439"/>
        <end position="460"/>
    </location>
</feature>
<dbReference type="InterPro" id="IPR012677">
    <property type="entry name" value="Nucleotide-bd_a/b_plait_sf"/>
</dbReference>
<dbReference type="GO" id="GO:0045727">
    <property type="term" value="P:positive regulation of translation"/>
    <property type="evidence" value="ECO:0007669"/>
    <property type="project" value="TreeGrafter"/>
</dbReference>
<evidence type="ECO:0000256" key="5">
    <source>
        <dbReference type="SAM" id="MobiDB-lite"/>
    </source>
</evidence>
<dbReference type="EMBL" id="KE344494">
    <property type="protein sequence ID" value="EXB64107.1"/>
    <property type="molecule type" value="Genomic_DNA"/>
</dbReference>
<comment type="subcellular location">
    <subcellularLocation>
        <location evidence="1">Nucleus</location>
    </subcellularLocation>
</comment>
<comment type="similarity">
    <text evidence="2">Belongs to the RENT3 family.</text>
</comment>
<evidence type="ECO:0000313" key="8">
    <source>
        <dbReference type="Proteomes" id="UP000030645"/>
    </source>
</evidence>
<dbReference type="STRING" id="981085.W9R1R8"/>
<protein>
    <recommendedName>
        <fullName evidence="6">UPF3 domain-containing protein</fullName>
    </recommendedName>
</protein>
<dbReference type="Proteomes" id="UP000030645">
    <property type="component" value="Unassembled WGS sequence"/>
</dbReference>
<feature type="region of interest" description="Disordered" evidence="5">
    <location>
        <begin position="169"/>
        <end position="208"/>
    </location>
</feature>
<dbReference type="CDD" id="cd12455">
    <property type="entry name" value="RRM_like_Smg4_UPF3"/>
    <property type="match status" value="1"/>
</dbReference>
<evidence type="ECO:0000313" key="7">
    <source>
        <dbReference type="EMBL" id="EXB64107.1"/>
    </source>
</evidence>
<feature type="compositionally biased region" description="Basic and acidic residues" evidence="5">
    <location>
        <begin position="392"/>
        <end position="403"/>
    </location>
</feature>
<gene>
    <name evidence="7" type="ORF">L484_013119</name>
</gene>
<evidence type="ECO:0000256" key="4">
    <source>
        <dbReference type="ARBA" id="ARBA00023242"/>
    </source>
</evidence>
<accession>W9R1R8</accession>
<dbReference type="AlphaFoldDB" id="W9R1R8"/>
<dbReference type="eggNOG" id="KOG0160">
    <property type="taxonomic scope" value="Eukaryota"/>
</dbReference>
<dbReference type="SUPFAM" id="SSF54928">
    <property type="entry name" value="RNA-binding domain, RBD"/>
    <property type="match status" value="1"/>
</dbReference>
<dbReference type="InterPro" id="IPR005120">
    <property type="entry name" value="UPF3_dom"/>
</dbReference>
<proteinExistence type="inferred from homology"/>
<sequence>MKGQQQFDRTKVVLRHLPPTISKAALLERIDSVFAGRYSWLSFRPGKNRQKHSFSRAYLDFKKPEDVVEFAELFGGHVFVNEKGIQFKTTVEYAPSQRVPKQWSKKDGREGTINMDSEYLEFLEFLAKPAENLPSAEKELERREAERAGAMKDTPIVTPLMDSVRQKRAAKGGSWRSLSNGKLRRQGVGSSAEGLNSGLSKRGTDRRRNTTKMYVLRDAIKNTTVRGKSKYIGVAKRDTFSSTAGAEVLEESGKKRVLLLTAKERETSHVSTNIPQHQNTSTKIIVGLSSLKQIEQCKRSGGRISKSILQNKNACQYHSSAIHSDMQIQAPKMEKDKRHSRPQHGQVILKDTNGAMDYKGVGSDMHGFCSEKKEKRTRNKDRPDRGVWAPRHHSDGSLAKDESPSSVASQPARFVDSLEGYHKHLGRCGSMNNVKEGDGSFIASEGKHSKSGGASSCGSHECHRPPLLKAVNTNQKQQTVELLDRLLCSQYGSHYSIFVDDLLKSMEQIDIVDIEPPPLILKNSGFSFLLPRSD</sequence>
<evidence type="ECO:0000259" key="6">
    <source>
        <dbReference type="Pfam" id="PF03467"/>
    </source>
</evidence>
<keyword evidence="4" id="KW-0539">Nucleus</keyword>
<dbReference type="GO" id="GO:0005730">
    <property type="term" value="C:nucleolus"/>
    <property type="evidence" value="ECO:0007669"/>
    <property type="project" value="TreeGrafter"/>
</dbReference>
<dbReference type="PANTHER" id="PTHR13112:SF0">
    <property type="entry name" value="FI21285P1"/>
    <property type="match status" value="1"/>
</dbReference>
<feature type="domain" description="UPF3" evidence="6">
    <location>
        <begin position="9"/>
        <end position="169"/>
    </location>
</feature>